<feature type="transmembrane region" description="Helical" evidence="1">
    <location>
        <begin position="12"/>
        <end position="31"/>
    </location>
</feature>
<protein>
    <recommendedName>
        <fullName evidence="4">DUF2730 family protein</fullName>
    </recommendedName>
</protein>
<proteinExistence type="predicted"/>
<keyword evidence="1" id="KW-0812">Transmembrane</keyword>
<evidence type="ECO:0000313" key="3">
    <source>
        <dbReference type="Proteomes" id="UP000283063"/>
    </source>
</evidence>
<name>A0A3T0N3G1_9RHOB</name>
<keyword evidence="1" id="KW-1133">Transmembrane helix</keyword>
<evidence type="ECO:0000256" key="1">
    <source>
        <dbReference type="SAM" id="Phobius"/>
    </source>
</evidence>
<evidence type="ECO:0000313" key="2">
    <source>
        <dbReference type="EMBL" id="AZV78534.1"/>
    </source>
</evidence>
<dbReference type="RefSeq" id="WP_127749095.1">
    <property type="nucleotide sequence ID" value="NZ_CP033219.1"/>
</dbReference>
<organism evidence="2 3">
    <name type="scientific">Parasedimentitalea marina</name>
    <dbReference type="NCBI Taxonomy" id="2483033"/>
    <lineage>
        <taxon>Bacteria</taxon>
        <taxon>Pseudomonadati</taxon>
        <taxon>Pseudomonadota</taxon>
        <taxon>Alphaproteobacteria</taxon>
        <taxon>Rhodobacterales</taxon>
        <taxon>Paracoccaceae</taxon>
        <taxon>Parasedimentitalea</taxon>
    </lineage>
</organism>
<sequence>MRHTILDLLKAMINATLLLLALCLYLGWMLVSTIQDVTGDVTEAIAQVTPVQARIQDLQSEVAGLRRDITSRPELAVSGQLTKLDQRLASLQQEMAGIRQLPSDIIQNAAQTAAAELVGPISRLASCPLPPS</sequence>
<dbReference type="KEGG" id="sedi:EBB79_12045"/>
<dbReference type="AlphaFoldDB" id="A0A3T0N3G1"/>
<gene>
    <name evidence="2" type="ORF">EBB79_12045</name>
</gene>
<evidence type="ECO:0008006" key="4">
    <source>
        <dbReference type="Google" id="ProtNLM"/>
    </source>
</evidence>
<keyword evidence="1" id="KW-0472">Membrane</keyword>
<accession>A0A3T0N3G1</accession>
<dbReference type="Proteomes" id="UP000283063">
    <property type="component" value="Chromosome"/>
</dbReference>
<dbReference type="EMBL" id="CP033219">
    <property type="protein sequence ID" value="AZV78534.1"/>
    <property type="molecule type" value="Genomic_DNA"/>
</dbReference>
<keyword evidence="3" id="KW-1185">Reference proteome</keyword>
<dbReference type="OrthoDB" id="7862743at2"/>
<dbReference type="Gene3D" id="1.20.5.340">
    <property type="match status" value="1"/>
</dbReference>
<reference evidence="2 3" key="1">
    <citation type="submission" date="2018-10" db="EMBL/GenBank/DDBJ databases">
        <title>Parasedimentitalea marina sp. nov., a psychrophilic bacterium isolated from deep seawater of the New Britain Trench.</title>
        <authorList>
            <person name="Cao J."/>
        </authorList>
    </citation>
    <scope>NUCLEOTIDE SEQUENCE [LARGE SCALE GENOMIC DNA]</scope>
    <source>
        <strain evidence="2 3">W43</strain>
    </source>
</reference>